<sequence length="112" mass="12312">MIALAALTGLRRGELWSLDPPNVQGGRIILRPGQTKSGKARVVPLPPDGMALVEDLPFSTTGHQLRKAFEAARKGIRREELRFHDLRHTYASLLAEAGETLTTVRDMLGTAR</sequence>
<dbReference type="Gene3D" id="1.10.443.10">
    <property type="entry name" value="Intergrase catalytic core"/>
    <property type="match status" value="1"/>
</dbReference>
<evidence type="ECO:0000313" key="5">
    <source>
        <dbReference type="Proteomes" id="UP000184248"/>
    </source>
</evidence>
<name>A0A1M7ADG3_9GAMM</name>
<feature type="domain" description="Tyr recombinase" evidence="3">
    <location>
        <begin position="1"/>
        <end position="112"/>
    </location>
</feature>
<dbReference type="Pfam" id="PF00589">
    <property type="entry name" value="Phage_integrase"/>
    <property type="match status" value="1"/>
</dbReference>
<accession>A0A1M7ADG3</accession>
<keyword evidence="5" id="KW-1185">Reference proteome</keyword>
<dbReference type="InterPro" id="IPR013762">
    <property type="entry name" value="Integrase-like_cat_sf"/>
</dbReference>
<dbReference type="EMBL" id="FRAL01000013">
    <property type="protein sequence ID" value="SHL40687.1"/>
    <property type="molecule type" value="Genomic_DNA"/>
</dbReference>
<evidence type="ECO:0000256" key="2">
    <source>
        <dbReference type="ARBA" id="ARBA00023172"/>
    </source>
</evidence>
<dbReference type="Proteomes" id="UP000184248">
    <property type="component" value="Unassembled WGS sequence"/>
</dbReference>
<evidence type="ECO:0000256" key="1">
    <source>
        <dbReference type="ARBA" id="ARBA00022908"/>
    </source>
</evidence>
<keyword evidence="2" id="KW-0233">DNA recombination</keyword>
<dbReference type="AlphaFoldDB" id="A0A1M7ADG3"/>
<organism evidence="4 5">
    <name type="scientific">Halomonas caseinilytica</name>
    <dbReference type="NCBI Taxonomy" id="438744"/>
    <lineage>
        <taxon>Bacteria</taxon>
        <taxon>Pseudomonadati</taxon>
        <taxon>Pseudomonadota</taxon>
        <taxon>Gammaproteobacteria</taxon>
        <taxon>Oceanospirillales</taxon>
        <taxon>Halomonadaceae</taxon>
        <taxon>Halomonas</taxon>
    </lineage>
</organism>
<reference evidence="5" key="1">
    <citation type="submission" date="2016-11" db="EMBL/GenBank/DDBJ databases">
        <authorList>
            <person name="Varghese N."/>
            <person name="Submissions S."/>
        </authorList>
    </citation>
    <scope>NUCLEOTIDE SEQUENCE [LARGE SCALE GENOMIC DNA]</scope>
    <source>
        <strain evidence="5">ALO Sharm</strain>
    </source>
</reference>
<dbReference type="RefSeq" id="WP_064700227.1">
    <property type="nucleotide sequence ID" value="NZ_BDEO01000011.1"/>
</dbReference>
<evidence type="ECO:0000259" key="3">
    <source>
        <dbReference type="PROSITE" id="PS51898"/>
    </source>
</evidence>
<dbReference type="PANTHER" id="PTHR30349">
    <property type="entry name" value="PHAGE INTEGRASE-RELATED"/>
    <property type="match status" value="1"/>
</dbReference>
<dbReference type="SUPFAM" id="SSF56349">
    <property type="entry name" value="DNA breaking-rejoining enzymes"/>
    <property type="match status" value="1"/>
</dbReference>
<dbReference type="InterPro" id="IPR050090">
    <property type="entry name" value="Tyrosine_recombinase_XerCD"/>
</dbReference>
<dbReference type="GO" id="GO:0003677">
    <property type="term" value="F:DNA binding"/>
    <property type="evidence" value="ECO:0007669"/>
    <property type="project" value="InterPro"/>
</dbReference>
<proteinExistence type="predicted"/>
<dbReference type="GO" id="GO:0006310">
    <property type="term" value="P:DNA recombination"/>
    <property type="evidence" value="ECO:0007669"/>
    <property type="project" value="UniProtKB-KW"/>
</dbReference>
<dbReference type="InterPro" id="IPR002104">
    <property type="entry name" value="Integrase_catalytic"/>
</dbReference>
<evidence type="ECO:0000313" key="4">
    <source>
        <dbReference type="EMBL" id="SHL40687.1"/>
    </source>
</evidence>
<dbReference type="PANTHER" id="PTHR30349:SF64">
    <property type="entry name" value="PROPHAGE INTEGRASE INTD-RELATED"/>
    <property type="match status" value="1"/>
</dbReference>
<keyword evidence="1" id="KW-0229">DNA integration</keyword>
<protein>
    <submittedName>
        <fullName evidence="4">Phage integrase family protein</fullName>
    </submittedName>
</protein>
<dbReference type="InterPro" id="IPR011010">
    <property type="entry name" value="DNA_brk_join_enz"/>
</dbReference>
<dbReference type="GO" id="GO:0015074">
    <property type="term" value="P:DNA integration"/>
    <property type="evidence" value="ECO:0007669"/>
    <property type="project" value="UniProtKB-KW"/>
</dbReference>
<gene>
    <name evidence="4" type="ORF">SAMN05192556_11328</name>
</gene>
<dbReference type="CDD" id="cd00796">
    <property type="entry name" value="INT_Rci_Hp1_C"/>
    <property type="match status" value="1"/>
</dbReference>
<dbReference type="PROSITE" id="PS51898">
    <property type="entry name" value="TYR_RECOMBINASE"/>
    <property type="match status" value="1"/>
</dbReference>